<feature type="binding site" evidence="3">
    <location>
        <position position="27"/>
    </location>
    <ligand>
        <name>a divalent metal cation</name>
        <dbReference type="ChEBI" id="CHEBI:60240"/>
        <label>1</label>
    </ligand>
</feature>
<evidence type="ECO:0000313" key="6">
    <source>
        <dbReference type="Proteomes" id="UP000315133"/>
    </source>
</evidence>
<feature type="binding site" evidence="3">
    <location>
        <position position="297"/>
    </location>
    <ligand>
        <name>a divalent metal cation</name>
        <dbReference type="ChEBI" id="CHEBI:60240"/>
        <label>1</label>
    </ligand>
</feature>
<evidence type="ECO:0000313" key="5">
    <source>
        <dbReference type="EMBL" id="TQM97338.1"/>
    </source>
</evidence>
<reference evidence="5 6" key="1">
    <citation type="submission" date="2019-06" db="EMBL/GenBank/DDBJ databases">
        <title>Sequencing the genomes of 1000 actinobacteria strains.</title>
        <authorList>
            <person name="Klenk H.-P."/>
        </authorList>
    </citation>
    <scope>NUCLEOTIDE SEQUENCE [LARGE SCALE GENOMIC DNA]</scope>
    <source>
        <strain evidence="5 6">DSM 12362</strain>
    </source>
</reference>
<feature type="binding site" evidence="3">
    <location>
        <position position="202"/>
    </location>
    <ligand>
        <name>a divalent metal cation</name>
        <dbReference type="ChEBI" id="CHEBI:60240"/>
        <label>2</label>
    </ligand>
</feature>
<accession>A0A543KQK4</accession>
<comment type="cofactor">
    <cofactor evidence="3">
        <name>a divalent metal cation</name>
        <dbReference type="ChEBI" id="CHEBI:60240"/>
    </cofactor>
    <text evidence="3">Binds 2 divalent metal cations per subunit.</text>
</comment>
<dbReference type="PROSITE" id="PS51347">
    <property type="entry name" value="PHOSPHOTRIESTERASE_2"/>
    <property type="match status" value="1"/>
</dbReference>
<protein>
    <submittedName>
        <fullName evidence="5">Phosphotriesterase-related protein</fullName>
    </submittedName>
</protein>
<keyword evidence="1 3" id="KW-0479">Metal-binding</keyword>
<dbReference type="PANTHER" id="PTHR10819:SF3">
    <property type="entry name" value="PHOSPHOTRIESTERASE-RELATED PROTEIN"/>
    <property type="match status" value="1"/>
</dbReference>
<feature type="binding site" evidence="3">
    <location>
        <position position="231"/>
    </location>
    <ligand>
        <name>a divalent metal cation</name>
        <dbReference type="ChEBI" id="CHEBI:60240"/>
        <label>2</label>
    </ligand>
</feature>
<evidence type="ECO:0000256" key="3">
    <source>
        <dbReference type="PIRSR" id="PIRSR601559-52"/>
    </source>
</evidence>
<feature type="binding site" evidence="3">
    <location>
        <position position="170"/>
    </location>
    <ligand>
        <name>a divalent metal cation</name>
        <dbReference type="ChEBI" id="CHEBI:60240"/>
        <label>1</label>
    </ligand>
</feature>
<feature type="binding site" evidence="3">
    <location>
        <position position="170"/>
    </location>
    <ligand>
        <name>a divalent metal cation</name>
        <dbReference type="ChEBI" id="CHEBI:60240"/>
        <label>2</label>
    </ligand>
</feature>
<comment type="caution">
    <text evidence="4">Lacks conserved residue(s) required for the propagation of feature annotation.</text>
</comment>
<evidence type="ECO:0000256" key="1">
    <source>
        <dbReference type="ARBA" id="ARBA00022723"/>
    </source>
</evidence>
<dbReference type="PIRSF" id="PIRSF016839">
    <property type="entry name" value="PhP"/>
    <property type="match status" value="1"/>
</dbReference>
<dbReference type="GO" id="GO:0008270">
    <property type="term" value="F:zinc ion binding"/>
    <property type="evidence" value="ECO:0007669"/>
    <property type="project" value="InterPro"/>
</dbReference>
<keyword evidence="6" id="KW-1185">Reference proteome</keyword>
<dbReference type="InterPro" id="IPR001559">
    <property type="entry name" value="Phosphotriesterase"/>
</dbReference>
<dbReference type="PROSITE" id="PS01322">
    <property type="entry name" value="PHOSPHOTRIESTERASE_1"/>
    <property type="match status" value="1"/>
</dbReference>
<keyword evidence="2" id="KW-0378">Hydrolase</keyword>
<organism evidence="5 6">
    <name type="scientific">Ornithinimicrobium humiphilum</name>
    <dbReference type="NCBI Taxonomy" id="125288"/>
    <lineage>
        <taxon>Bacteria</taxon>
        <taxon>Bacillati</taxon>
        <taxon>Actinomycetota</taxon>
        <taxon>Actinomycetes</taxon>
        <taxon>Micrococcales</taxon>
        <taxon>Ornithinimicrobiaceae</taxon>
        <taxon>Ornithinimicrobium</taxon>
    </lineage>
</organism>
<name>A0A543KQK4_9MICO</name>
<proteinExistence type="inferred from homology"/>
<dbReference type="PANTHER" id="PTHR10819">
    <property type="entry name" value="PHOSPHOTRIESTERASE-RELATED"/>
    <property type="match status" value="1"/>
</dbReference>
<sequence>MTSTTSVPVQCVDRTVPSDTLGMTLFHEHIFTDNRRRAPRPDPTVEDACEVWASPMDARLAAHLRDNPMACEDNCVLEDVDVAIDELGYFVRAGGRTVIEQTPIGAGRRLADLATVAAATGLNIVAGTGFYMEVMHPEALSTISDREITDRMLNDLTTGQDGVRCGLIGEIGVSADFSAAERRVLQAAGRAHVETGVPVSVHLPGWHRLGHQVLDSLQAEGVPAEAVVLSHMNPSVEDSDYQLSLAERGAYLSFDMIGIDWYFSHTGFQSPSDVQVAGAVLGLWEAGFGAQILLSGDTFLKMQLRRYGGPGYDHVPRRFASRLQRVGLEAHDVGALLARNPARVFETAARSVRSSAGGMASGPEG</sequence>
<dbReference type="OrthoDB" id="9795018at2"/>
<dbReference type="Gene3D" id="3.20.20.140">
    <property type="entry name" value="Metal-dependent hydrolases"/>
    <property type="match status" value="1"/>
</dbReference>
<dbReference type="RefSeq" id="WP_141818815.1">
    <property type="nucleotide sequence ID" value="NZ_BAAAIL010000002.1"/>
</dbReference>
<feature type="binding site" evidence="3">
    <location>
        <position position="29"/>
    </location>
    <ligand>
        <name>a divalent metal cation</name>
        <dbReference type="ChEBI" id="CHEBI:60240"/>
        <label>1</label>
    </ligand>
</feature>
<comment type="caution">
    <text evidence="5">The sequence shown here is derived from an EMBL/GenBank/DDBJ whole genome shotgun (WGS) entry which is preliminary data.</text>
</comment>
<gene>
    <name evidence="5" type="ORF">FB476_2246</name>
</gene>
<dbReference type="GO" id="GO:0016788">
    <property type="term" value="F:hydrolase activity, acting on ester bonds"/>
    <property type="evidence" value="ECO:0007669"/>
    <property type="project" value="InterPro"/>
</dbReference>
<dbReference type="AlphaFoldDB" id="A0A543KQK4"/>
<dbReference type="Proteomes" id="UP000315133">
    <property type="component" value="Unassembled WGS sequence"/>
</dbReference>
<dbReference type="InterPro" id="IPR032466">
    <property type="entry name" value="Metal_Hydrolase"/>
</dbReference>
<comment type="similarity">
    <text evidence="4">Belongs to the metallo-dependent hydrolases superfamily. Phosphotriesterase family.</text>
</comment>
<evidence type="ECO:0000256" key="2">
    <source>
        <dbReference type="ARBA" id="ARBA00022801"/>
    </source>
</evidence>
<dbReference type="InterPro" id="IPR017947">
    <property type="entry name" value="AryldialkylPase_Zn-BS"/>
</dbReference>
<dbReference type="SUPFAM" id="SSF51556">
    <property type="entry name" value="Metallo-dependent hydrolases"/>
    <property type="match status" value="1"/>
</dbReference>
<dbReference type="EMBL" id="VFPU01000001">
    <property type="protein sequence ID" value="TQM97338.1"/>
    <property type="molecule type" value="Genomic_DNA"/>
</dbReference>
<evidence type="ECO:0000256" key="4">
    <source>
        <dbReference type="PROSITE-ProRule" id="PRU00679"/>
    </source>
</evidence>
<dbReference type="Pfam" id="PF02126">
    <property type="entry name" value="PTE"/>
    <property type="match status" value="1"/>
</dbReference>